<evidence type="ECO:0000313" key="3">
    <source>
        <dbReference type="EMBL" id="MQY03918.1"/>
    </source>
</evidence>
<keyword evidence="2" id="KW-0812">Transmembrane</keyword>
<keyword evidence="4" id="KW-1185">Reference proteome</keyword>
<evidence type="ECO:0000313" key="4">
    <source>
        <dbReference type="Proteomes" id="UP000487268"/>
    </source>
</evidence>
<keyword evidence="2" id="KW-1133">Transmembrane helix</keyword>
<comment type="caution">
    <text evidence="3">The sequence shown here is derived from an EMBL/GenBank/DDBJ whole genome shotgun (WGS) entry which is preliminary data.</text>
</comment>
<sequence>MSGDSFGSPRRDDRPSFDPQGPWEIASSHDEDVKVAGASFDQSAPAPSGRGGDTAGLPAVPPDGFAPAPARAGMSVGVKIAAVVAGAAVVVGGGAVAAFALTGDSGAKPSTLKPGAAAPLADAAVPQVDPQALEAQRRKQAVDRASRAVRTAGKAPAVLPKGKPIPKKTEAKKKTGGDDGGAGSDPVPAGEAQQIAKGMLGSFGFSGSGQFACLVKLWNRESGWRTNAANPSGAYGIPQALPGSKMASAGSDWRTSARTQIKWGLGYIKGRYSSPCGAWAHSQSTGWY</sequence>
<evidence type="ECO:0000256" key="1">
    <source>
        <dbReference type="SAM" id="MobiDB-lite"/>
    </source>
</evidence>
<evidence type="ECO:0008006" key="5">
    <source>
        <dbReference type="Google" id="ProtNLM"/>
    </source>
</evidence>
<evidence type="ECO:0000256" key="2">
    <source>
        <dbReference type="SAM" id="Phobius"/>
    </source>
</evidence>
<dbReference type="Proteomes" id="UP000487268">
    <property type="component" value="Unassembled WGS sequence"/>
</dbReference>
<organism evidence="3 4">
    <name type="scientific">Actinomadura macrotermitis</name>
    <dbReference type="NCBI Taxonomy" id="2585200"/>
    <lineage>
        <taxon>Bacteria</taxon>
        <taxon>Bacillati</taxon>
        <taxon>Actinomycetota</taxon>
        <taxon>Actinomycetes</taxon>
        <taxon>Streptosporangiales</taxon>
        <taxon>Thermomonosporaceae</taxon>
        <taxon>Actinomadura</taxon>
    </lineage>
</organism>
<dbReference type="AlphaFoldDB" id="A0A7K0BRV0"/>
<proteinExistence type="predicted"/>
<dbReference type="SUPFAM" id="SSF53955">
    <property type="entry name" value="Lysozyme-like"/>
    <property type="match status" value="1"/>
</dbReference>
<dbReference type="InterPro" id="IPR023346">
    <property type="entry name" value="Lysozyme-like_dom_sf"/>
</dbReference>
<protein>
    <recommendedName>
        <fullName evidence="5">Lytic transglycosylase domain-containing protein</fullName>
    </recommendedName>
</protein>
<feature type="transmembrane region" description="Helical" evidence="2">
    <location>
        <begin position="80"/>
        <end position="101"/>
    </location>
</feature>
<gene>
    <name evidence="3" type="ORF">ACRB68_19640</name>
</gene>
<dbReference type="EMBL" id="WEGH01000001">
    <property type="protein sequence ID" value="MQY03918.1"/>
    <property type="molecule type" value="Genomic_DNA"/>
</dbReference>
<feature type="region of interest" description="Disordered" evidence="1">
    <location>
        <begin position="147"/>
        <end position="188"/>
    </location>
</feature>
<dbReference type="RefSeq" id="WP_235958804.1">
    <property type="nucleotide sequence ID" value="NZ_WEGH01000001.1"/>
</dbReference>
<reference evidence="3 4" key="1">
    <citation type="submission" date="2019-10" db="EMBL/GenBank/DDBJ databases">
        <title>Actinomadura rubteroloni sp. nov. and Actinomadura macrotermitis sp. nov., isolated from the gut of fungus growing-termite Macrotermes natalensis.</title>
        <authorList>
            <person name="Benndorf R."/>
            <person name="Martin K."/>
            <person name="Kuefner M."/>
            <person name="De Beer W."/>
            <person name="Kaster A.-K."/>
            <person name="Vollmers J."/>
            <person name="Poulsen M."/>
            <person name="Beemelmanns C."/>
        </authorList>
    </citation>
    <scope>NUCLEOTIDE SEQUENCE [LARGE SCALE GENOMIC DNA]</scope>
    <source>
        <strain evidence="3 4">RB68</strain>
    </source>
</reference>
<keyword evidence="2" id="KW-0472">Membrane</keyword>
<name>A0A7K0BRV0_9ACTN</name>
<feature type="region of interest" description="Disordered" evidence="1">
    <location>
        <begin position="1"/>
        <end position="62"/>
    </location>
</feature>
<accession>A0A7K0BRV0</accession>
<feature type="compositionally biased region" description="Basic and acidic residues" evidence="1">
    <location>
        <begin position="167"/>
        <end position="177"/>
    </location>
</feature>